<evidence type="ECO:0000313" key="1">
    <source>
        <dbReference type="EMBL" id="MBB6160430.1"/>
    </source>
</evidence>
<comment type="caution">
    <text evidence="1">The sequence shown here is derived from an EMBL/GenBank/DDBJ whole genome shotgun (WGS) entry which is preliminary data.</text>
</comment>
<sequence length="492" mass="56162">MAKKAELFVCFYEDMERGFGFSYSDKNDFSDFDFDNGVLVEKFEKEIQNTTTGKSSAMATRFVNFADTMKGYIEFLRFFAGLGSFVSDNIGREALSDFLVKNGTVIEERQNQKIFRLPAQKKVDLLKIRELLKSSKIVGREIPQMLLMGIVSSFEHQMSLLAKIIIDNNPKIILTKDKSVSLLEVLEASSLEDVKSRYIEKEVENIFREGTERQIEWFEQKVGISDIRKNHKNIDEFLEVFERRNIYAHNNGIINDIYLSKVSKKIIEKNNLEKGNYIFVDSVYFHNSLDFIIEFGVKLITVCWRKIDPSESGISDSLLSSLCFDLILSGEYRLAKYLVSFARDLRGDRSDIINRIFIVNHASVCKLLSEEKEALSILDSVDWSASAVNFQCCVAAIRGDVMEVTSMMKRIGKNGEISALEYQEWPVFYHVRDDDEFKKTFRSIFGVDYISSAIKKGGIINALGGIAIGVARAKDQPKKSEEAKKILLRSVN</sequence>
<dbReference type="EMBL" id="JACHEG010000001">
    <property type="protein sequence ID" value="MBB6160430.1"/>
    <property type="molecule type" value="Genomic_DNA"/>
</dbReference>
<dbReference type="RefSeq" id="WP_183989189.1">
    <property type="nucleotide sequence ID" value="NZ_BMHW01000001.1"/>
</dbReference>
<keyword evidence="2" id="KW-1185">Reference proteome</keyword>
<dbReference type="Proteomes" id="UP000547879">
    <property type="component" value="Unassembled WGS sequence"/>
</dbReference>
<proteinExistence type="predicted"/>
<accession>A0A7W9Y1Z5</accession>
<protein>
    <submittedName>
        <fullName evidence="1">Uncharacterized protein</fullName>
    </submittedName>
</protein>
<gene>
    <name evidence="1" type="ORF">HNQ72_000227</name>
</gene>
<dbReference type="AlphaFoldDB" id="A0A7W9Y1Z5"/>
<name>A0A7W9Y1Z5_9HYPH</name>
<reference evidence="1 2" key="1">
    <citation type="submission" date="2020-08" db="EMBL/GenBank/DDBJ databases">
        <title>Genomic Encyclopedia of Type Strains, Phase IV (KMG-IV): sequencing the most valuable type-strain genomes for metagenomic binning, comparative biology and taxonomic classification.</title>
        <authorList>
            <person name="Goeker M."/>
        </authorList>
    </citation>
    <scope>NUCLEOTIDE SEQUENCE [LARGE SCALE GENOMIC DNA]</scope>
    <source>
        <strain evidence="1 2">DSM 100734</strain>
    </source>
</reference>
<organism evidence="1 2">
    <name type="scientific">Rhizobium wenxiniae</name>
    <dbReference type="NCBI Taxonomy" id="1737357"/>
    <lineage>
        <taxon>Bacteria</taxon>
        <taxon>Pseudomonadati</taxon>
        <taxon>Pseudomonadota</taxon>
        <taxon>Alphaproteobacteria</taxon>
        <taxon>Hyphomicrobiales</taxon>
        <taxon>Rhizobiaceae</taxon>
        <taxon>Rhizobium/Agrobacterium group</taxon>
        <taxon>Rhizobium</taxon>
    </lineage>
</organism>
<evidence type="ECO:0000313" key="2">
    <source>
        <dbReference type="Proteomes" id="UP000547879"/>
    </source>
</evidence>